<gene>
    <name evidence="1" type="ORF">ACFSCX_05365</name>
</gene>
<organism evidence="1 2">
    <name type="scientific">Bacillus salitolerans</name>
    <dbReference type="NCBI Taxonomy" id="1437434"/>
    <lineage>
        <taxon>Bacteria</taxon>
        <taxon>Bacillati</taxon>
        <taxon>Bacillota</taxon>
        <taxon>Bacilli</taxon>
        <taxon>Bacillales</taxon>
        <taxon>Bacillaceae</taxon>
        <taxon>Bacillus</taxon>
    </lineage>
</organism>
<evidence type="ECO:0000313" key="1">
    <source>
        <dbReference type="EMBL" id="MFD1735988.1"/>
    </source>
</evidence>
<evidence type="ECO:0000313" key="2">
    <source>
        <dbReference type="Proteomes" id="UP001597214"/>
    </source>
</evidence>
<proteinExistence type="predicted"/>
<comment type="caution">
    <text evidence="1">The sequence shown here is derived from an EMBL/GenBank/DDBJ whole genome shotgun (WGS) entry which is preliminary data.</text>
</comment>
<name>A0ABW4LPL8_9BACI</name>
<sequence length="55" mass="6100">MTKRKGIFEVNVDVRKILEGSSTTSKEAPKAIKQTNVLSRSILISDALDVITRQI</sequence>
<reference evidence="2" key="1">
    <citation type="journal article" date="2019" name="Int. J. Syst. Evol. Microbiol.">
        <title>The Global Catalogue of Microorganisms (GCM) 10K type strain sequencing project: providing services to taxonomists for standard genome sequencing and annotation.</title>
        <authorList>
            <consortium name="The Broad Institute Genomics Platform"/>
            <consortium name="The Broad Institute Genome Sequencing Center for Infectious Disease"/>
            <person name="Wu L."/>
            <person name="Ma J."/>
        </authorList>
    </citation>
    <scope>NUCLEOTIDE SEQUENCE [LARGE SCALE GENOMIC DNA]</scope>
    <source>
        <strain evidence="2">CCUG 49339</strain>
    </source>
</reference>
<dbReference type="EMBL" id="JBHUEM010000004">
    <property type="protein sequence ID" value="MFD1735988.1"/>
    <property type="molecule type" value="Genomic_DNA"/>
</dbReference>
<accession>A0ABW4LPL8</accession>
<dbReference type="Proteomes" id="UP001597214">
    <property type="component" value="Unassembled WGS sequence"/>
</dbReference>
<protein>
    <submittedName>
        <fullName evidence="1">Uncharacterized protein</fullName>
    </submittedName>
</protein>
<keyword evidence="2" id="KW-1185">Reference proteome</keyword>
<dbReference type="RefSeq" id="WP_377927124.1">
    <property type="nucleotide sequence ID" value="NZ_JBHUEM010000004.1"/>
</dbReference>